<evidence type="ECO:0000313" key="12">
    <source>
        <dbReference type="Proteomes" id="UP000578697"/>
    </source>
</evidence>
<dbReference type="Pfam" id="PF07687">
    <property type="entry name" value="M20_dimer"/>
    <property type="match status" value="1"/>
</dbReference>
<dbReference type="EMBL" id="JACHFR010000002">
    <property type="protein sequence ID" value="MBB5218644.1"/>
    <property type="molecule type" value="Genomic_DNA"/>
</dbReference>
<comment type="cofactor">
    <cofactor evidence="9">
        <name>Zn(2+)</name>
        <dbReference type="ChEBI" id="CHEBI:29105"/>
    </cofactor>
    <text evidence="9">Binds 2 Zn(2+) ions per subunit.</text>
</comment>
<comment type="similarity">
    <text evidence="1">Belongs to the peptidase M20B family.</text>
</comment>
<proteinExistence type="inferred from homology"/>
<feature type="binding site" evidence="9">
    <location>
        <position position="121"/>
    </location>
    <ligand>
        <name>Zn(2+)</name>
        <dbReference type="ChEBI" id="CHEBI:29105"/>
        <label>1</label>
    </ligand>
</feature>
<organism evidence="11 12">
    <name type="scientific">Treponema rectale</name>
    <dbReference type="NCBI Taxonomy" id="744512"/>
    <lineage>
        <taxon>Bacteria</taxon>
        <taxon>Pseudomonadati</taxon>
        <taxon>Spirochaetota</taxon>
        <taxon>Spirochaetia</taxon>
        <taxon>Spirochaetales</taxon>
        <taxon>Treponemataceae</taxon>
        <taxon>Treponema</taxon>
    </lineage>
</organism>
<dbReference type="Gene3D" id="3.30.70.360">
    <property type="match status" value="1"/>
</dbReference>
<sequence length="446" mass="50072">MRSSRIPYSFNKKFQDYKKILKTDNLLSMNTNELLSLEYTPSLLDRFLRYVKVWTESDETLADQGKIPSADRERDLADILREELKKLGLQNVQTTAECYTYGFLPATPAFADKPSFCLLAHIDTVDEVTGKDVKPIIWKNYDGKDMELPYGITLKACEDKYLELAAQEKDTVITSDGSTLLGADDKAGVAEIMTALEYFSKHPEVEHRAIEVIFSPDEETGHGMDKVPLNLLKSKYAYTVDGGHKGELETECFNAYKSEITFTGKPKHTGSARPDMVNAVTMASYFIHNLPQNQMPETTDGYQGFFAPMALEADMETAKAVLFLRDFTREGMDKRKKLVDTLAETTALVFGGKAEVHHTRQYLNMKEGLEKSPFVTENLMEAYKKAGIEPEFTPIRGGTDGSRLTEMGIPCPNIFTGGHNFHSRIEWASLSQMALAATILINLCRI</sequence>
<dbReference type="SUPFAM" id="SSF55031">
    <property type="entry name" value="Bacterial exopeptidase dimerisation domain"/>
    <property type="match status" value="1"/>
</dbReference>
<feature type="active site" description="Proton acceptor" evidence="8">
    <location>
        <position position="218"/>
    </location>
</feature>
<keyword evidence="11" id="KW-0031">Aminopeptidase</keyword>
<gene>
    <name evidence="11" type="ORF">HNP77_001013</name>
</gene>
<dbReference type="InterPro" id="IPR011650">
    <property type="entry name" value="Peptidase_M20_dimer"/>
</dbReference>
<dbReference type="PANTHER" id="PTHR42994">
    <property type="entry name" value="PEPTIDASE T"/>
    <property type="match status" value="1"/>
</dbReference>
<evidence type="ECO:0000256" key="5">
    <source>
        <dbReference type="ARBA" id="ARBA00022833"/>
    </source>
</evidence>
<dbReference type="InterPro" id="IPR001261">
    <property type="entry name" value="ArgE/DapE_CS"/>
</dbReference>
<evidence type="ECO:0000259" key="10">
    <source>
        <dbReference type="Pfam" id="PF07687"/>
    </source>
</evidence>
<evidence type="ECO:0000256" key="9">
    <source>
        <dbReference type="PIRSR" id="PIRSR037215-2"/>
    </source>
</evidence>
<evidence type="ECO:0000313" key="11">
    <source>
        <dbReference type="EMBL" id="MBB5218644.1"/>
    </source>
</evidence>
<feature type="domain" description="Peptidase M20 dimerisation" evidence="10">
    <location>
        <begin position="255"/>
        <end position="344"/>
    </location>
</feature>
<feature type="active site" evidence="8">
    <location>
        <position position="123"/>
    </location>
</feature>
<dbReference type="GO" id="GO:0045148">
    <property type="term" value="F:tripeptide aminopeptidase activity"/>
    <property type="evidence" value="ECO:0007669"/>
    <property type="project" value="UniProtKB-UniRule"/>
</dbReference>
<keyword evidence="4 11" id="KW-0378">Hydrolase</keyword>
<dbReference type="InterPro" id="IPR010161">
    <property type="entry name" value="Peptidase_M20B"/>
</dbReference>
<dbReference type="RefSeq" id="WP_343042525.1">
    <property type="nucleotide sequence ID" value="NZ_JACHFR010000002.1"/>
</dbReference>
<keyword evidence="6" id="KW-0482">Metalloprotease</keyword>
<dbReference type="SUPFAM" id="SSF53187">
    <property type="entry name" value="Zn-dependent exopeptidases"/>
    <property type="match status" value="1"/>
</dbReference>
<dbReference type="PROSITE" id="PS00759">
    <property type="entry name" value="ARGE_DAPE_CPG2_2"/>
    <property type="match status" value="1"/>
</dbReference>
<evidence type="ECO:0000256" key="2">
    <source>
        <dbReference type="ARBA" id="ARBA00022670"/>
    </source>
</evidence>
<evidence type="ECO:0000256" key="8">
    <source>
        <dbReference type="PIRSR" id="PIRSR037215-1"/>
    </source>
</evidence>
<evidence type="ECO:0000256" key="4">
    <source>
        <dbReference type="ARBA" id="ARBA00022801"/>
    </source>
</evidence>
<dbReference type="NCBIfam" id="NF009920">
    <property type="entry name" value="PRK13381.1"/>
    <property type="match status" value="1"/>
</dbReference>
<dbReference type="GO" id="GO:0006518">
    <property type="term" value="P:peptide metabolic process"/>
    <property type="evidence" value="ECO:0007669"/>
    <property type="project" value="InterPro"/>
</dbReference>
<feature type="binding site" evidence="9">
    <location>
        <position position="184"/>
    </location>
    <ligand>
        <name>Zn(2+)</name>
        <dbReference type="ChEBI" id="CHEBI:29105"/>
        <label>2</label>
    </ligand>
</feature>
<dbReference type="Pfam" id="PF01546">
    <property type="entry name" value="Peptidase_M20"/>
    <property type="match status" value="1"/>
</dbReference>
<accession>A0A840SCS2</accession>
<feature type="binding site" evidence="9">
    <location>
        <position position="219"/>
    </location>
    <ligand>
        <name>Zn(2+)</name>
        <dbReference type="ChEBI" id="CHEBI:29105"/>
        <label>2</label>
    </ligand>
</feature>
<keyword evidence="2" id="KW-0645">Protease</keyword>
<keyword evidence="3 9" id="KW-0479">Metal-binding</keyword>
<name>A0A840SCS2_9SPIR</name>
<dbReference type="AlphaFoldDB" id="A0A840SCS2"/>
<comment type="caution">
    <text evidence="11">The sequence shown here is derived from an EMBL/GenBank/DDBJ whole genome shotgun (WGS) entry which is preliminary data.</text>
</comment>
<dbReference type="PANTHER" id="PTHR42994:SF1">
    <property type="entry name" value="PEPTIDASE T"/>
    <property type="match status" value="1"/>
</dbReference>
<reference evidence="11 12" key="1">
    <citation type="submission" date="2020-08" db="EMBL/GenBank/DDBJ databases">
        <title>Genomic Encyclopedia of Type Strains, Phase IV (KMG-IV): sequencing the most valuable type-strain genomes for metagenomic binning, comparative biology and taxonomic classification.</title>
        <authorList>
            <person name="Goeker M."/>
        </authorList>
    </citation>
    <scope>NUCLEOTIDE SEQUENCE [LARGE SCALE GENOMIC DNA]</scope>
    <source>
        <strain evidence="11 12">DSM 103679</strain>
    </source>
</reference>
<dbReference type="Gene3D" id="3.40.630.10">
    <property type="entry name" value="Zn peptidases"/>
    <property type="match status" value="1"/>
</dbReference>
<evidence type="ECO:0000256" key="7">
    <source>
        <dbReference type="NCBIfam" id="TIGR01882"/>
    </source>
</evidence>
<dbReference type="InterPro" id="IPR002933">
    <property type="entry name" value="Peptidase_M20"/>
</dbReference>
<evidence type="ECO:0000256" key="1">
    <source>
        <dbReference type="ARBA" id="ARBA00009692"/>
    </source>
</evidence>
<feature type="binding site" evidence="9">
    <location>
        <position position="422"/>
    </location>
    <ligand>
        <name>Zn(2+)</name>
        <dbReference type="ChEBI" id="CHEBI:29105"/>
        <label>2</label>
    </ligand>
</feature>
<dbReference type="NCBIfam" id="NF003976">
    <property type="entry name" value="PRK05469.1"/>
    <property type="match status" value="1"/>
</dbReference>
<dbReference type="Proteomes" id="UP000578697">
    <property type="component" value="Unassembled WGS sequence"/>
</dbReference>
<feature type="binding site" evidence="9">
    <location>
        <position position="241"/>
    </location>
    <ligand>
        <name>Zn(2+)</name>
        <dbReference type="ChEBI" id="CHEBI:29105"/>
        <label>1</label>
    </ligand>
</feature>
<dbReference type="PIRSF" id="PIRSF037215">
    <property type="entry name" value="Peptidase_M20B"/>
    <property type="match status" value="1"/>
</dbReference>
<dbReference type="EC" id="3.4.11.4" evidence="7"/>
<keyword evidence="5 9" id="KW-0862">Zinc</keyword>
<dbReference type="GO" id="GO:0008270">
    <property type="term" value="F:zinc ion binding"/>
    <property type="evidence" value="ECO:0007669"/>
    <property type="project" value="InterPro"/>
</dbReference>
<dbReference type="GO" id="GO:0006508">
    <property type="term" value="P:proteolysis"/>
    <property type="evidence" value="ECO:0007669"/>
    <property type="project" value="UniProtKB-UniRule"/>
</dbReference>
<keyword evidence="12" id="KW-1185">Reference proteome</keyword>
<dbReference type="GO" id="GO:0008237">
    <property type="term" value="F:metallopeptidase activity"/>
    <property type="evidence" value="ECO:0007669"/>
    <property type="project" value="UniProtKB-KW"/>
</dbReference>
<evidence type="ECO:0000256" key="6">
    <source>
        <dbReference type="ARBA" id="ARBA00023049"/>
    </source>
</evidence>
<protein>
    <recommendedName>
        <fullName evidence="7">Peptidase T</fullName>
        <ecNumber evidence="7">3.4.11.4</ecNumber>
    </recommendedName>
</protein>
<dbReference type="NCBIfam" id="TIGR01882">
    <property type="entry name" value="peptidase-T"/>
    <property type="match status" value="1"/>
</dbReference>
<feature type="binding site" evidence="9">
    <location>
        <position position="184"/>
    </location>
    <ligand>
        <name>Zn(2+)</name>
        <dbReference type="ChEBI" id="CHEBI:29105"/>
        <label>1</label>
    </ligand>
</feature>
<dbReference type="InterPro" id="IPR036264">
    <property type="entry name" value="Bact_exopeptidase_dim_dom"/>
</dbReference>
<evidence type="ECO:0000256" key="3">
    <source>
        <dbReference type="ARBA" id="ARBA00022723"/>
    </source>
</evidence>